<sequence length="703" mass="76945">MKAKIESYFKKGPGEKASEDIWTPILENCCQSISNSISELGSSGGRVMPKADMSAIATAPGGFQPELYDSLNEVTTECFLILEDYQGSVNYLWRKWVSGQKANVENQQHESGIKILRLVYNLANYRRAYYDIRRFKEDHLKWRLDINFLGESTYGAERSFKTKQCIIEKAKKLGIHSLTEAFKNNPEGRKRCLEVLSALGTEMRRLVDLKPTPKSIPVQPDCPGDTDQFHSPRTRLNPLGRVATESCCYASHLQPRSSHYLKLPVVHATNRDVFGDVWSKRDTATVSLANRSDVAYYAQLNIGNSPPQPQFVQLDTGSFELWVNPDCSSLDGVSDIRFCEAVGNYSPSGSTTSEQLAGTKTIVYGVGSATIEYVTDDITLSGTDAQLEGVQFGVATSTTDEFSGILGLGYGEGVTLEYKNFIDQLEDQGITDTKAFSLALGGKEEQEGVIIFGGLDTGKFSGTLATLPIIPPEDSPDRVPRYWIAMDHISLTPPGGDTKRYGGTKLAVFLDSGATLTLLPWELADIIARDFGADGADTTTMYPVDCALNDVPGTLDFAFDGATIHVPYHELIREFQTSSGELCYLGISGHDEFVLLGDTMLRSTYAVFDQTNEAVHIAQYVNCGTNELEITSKTELGSITGDCDLPNFYDLSSTTDNFPTVPAVAGDVATNAGSNASPMLSRPLSSTFGRLWIPLAILVYVIH</sequence>
<gene>
    <name evidence="9" type="ORF">SLS62_010579</name>
</gene>
<evidence type="ECO:0000256" key="6">
    <source>
        <dbReference type="PIRSR" id="PIRSR601461-1"/>
    </source>
</evidence>
<dbReference type="AlphaFoldDB" id="A0AAN9UAS6"/>
<dbReference type="PROSITE" id="PS51767">
    <property type="entry name" value="PEPTIDASE_A1"/>
    <property type="match status" value="1"/>
</dbReference>
<evidence type="ECO:0000313" key="9">
    <source>
        <dbReference type="EMBL" id="KAK7743386.1"/>
    </source>
</evidence>
<keyword evidence="5" id="KW-0378">Hydrolase</keyword>
<evidence type="ECO:0000256" key="1">
    <source>
        <dbReference type="ARBA" id="ARBA00007447"/>
    </source>
</evidence>
<dbReference type="GO" id="GO:0006508">
    <property type="term" value="P:proteolysis"/>
    <property type="evidence" value="ECO:0007669"/>
    <property type="project" value="UniProtKB-KW"/>
</dbReference>
<keyword evidence="10" id="KW-1185">Reference proteome</keyword>
<comment type="similarity">
    <text evidence="1">Belongs to the peptidase A1 family.</text>
</comment>
<evidence type="ECO:0000256" key="7">
    <source>
        <dbReference type="PIRSR" id="PIRSR601461-2"/>
    </source>
</evidence>
<keyword evidence="4" id="KW-0064">Aspartyl protease</keyword>
<feature type="active site" evidence="6">
    <location>
        <position position="315"/>
    </location>
</feature>
<dbReference type="InterPro" id="IPR001461">
    <property type="entry name" value="Aspartic_peptidase_A1"/>
</dbReference>
<feature type="active site" evidence="6">
    <location>
        <position position="511"/>
    </location>
</feature>
<keyword evidence="3" id="KW-0732">Signal</keyword>
<dbReference type="Proteomes" id="UP001320420">
    <property type="component" value="Unassembled WGS sequence"/>
</dbReference>
<dbReference type="InterPro" id="IPR033121">
    <property type="entry name" value="PEPTIDASE_A1"/>
</dbReference>
<name>A0AAN9UAS6_9PEZI</name>
<evidence type="ECO:0000256" key="4">
    <source>
        <dbReference type="ARBA" id="ARBA00022750"/>
    </source>
</evidence>
<organism evidence="9 10">
    <name type="scientific">Diatrype stigma</name>
    <dbReference type="NCBI Taxonomy" id="117547"/>
    <lineage>
        <taxon>Eukaryota</taxon>
        <taxon>Fungi</taxon>
        <taxon>Dikarya</taxon>
        <taxon>Ascomycota</taxon>
        <taxon>Pezizomycotina</taxon>
        <taxon>Sordariomycetes</taxon>
        <taxon>Xylariomycetidae</taxon>
        <taxon>Xylariales</taxon>
        <taxon>Diatrypaceae</taxon>
        <taxon>Diatrype</taxon>
    </lineage>
</organism>
<feature type="disulfide bond" evidence="7">
    <location>
        <begin position="546"/>
        <end position="583"/>
    </location>
</feature>
<reference evidence="9 10" key="1">
    <citation type="submission" date="2024-02" db="EMBL/GenBank/DDBJ databases">
        <title>De novo assembly and annotation of 12 fungi associated with fruit tree decline syndrome in Ontario, Canada.</title>
        <authorList>
            <person name="Sulman M."/>
            <person name="Ellouze W."/>
            <person name="Ilyukhin E."/>
        </authorList>
    </citation>
    <scope>NUCLEOTIDE SEQUENCE [LARGE SCALE GENOMIC DNA]</scope>
    <source>
        <strain evidence="9 10">M11/M66-122</strain>
    </source>
</reference>
<dbReference type="Pfam" id="PF00026">
    <property type="entry name" value="Asp"/>
    <property type="match status" value="1"/>
</dbReference>
<dbReference type="CDD" id="cd05474">
    <property type="entry name" value="SAP_like"/>
    <property type="match status" value="1"/>
</dbReference>
<evidence type="ECO:0000313" key="10">
    <source>
        <dbReference type="Proteomes" id="UP001320420"/>
    </source>
</evidence>
<dbReference type="PRINTS" id="PR00792">
    <property type="entry name" value="PEPSIN"/>
</dbReference>
<comment type="caution">
    <text evidence="9">The sequence shown here is derived from an EMBL/GenBank/DDBJ whole genome shotgun (WGS) entry which is preliminary data.</text>
</comment>
<evidence type="ECO:0000256" key="5">
    <source>
        <dbReference type="ARBA" id="ARBA00022801"/>
    </source>
</evidence>
<proteinExistence type="inferred from homology"/>
<dbReference type="PANTHER" id="PTHR47966">
    <property type="entry name" value="BETA-SITE APP-CLEAVING ENZYME, ISOFORM A-RELATED"/>
    <property type="match status" value="1"/>
</dbReference>
<evidence type="ECO:0000256" key="3">
    <source>
        <dbReference type="ARBA" id="ARBA00022729"/>
    </source>
</evidence>
<protein>
    <recommendedName>
        <fullName evidence="8">Peptidase A1 domain-containing protein</fullName>
    </recommendedName>
</protein>
<dbReference type="Gene3D" id="2.40.70.10">
    <property type="entry name" value="Acid Proteases"/>
    <property type="match status" value="2"/>
</dbReference>
<dbReference type="GO" id="GO:0004190">
    <property type="term" value="F:aspartic-type endopeptidase activity"/>
    <property type="evidence" value="ECO:0007669"/>
    <property type="project" value="UniProtKB-KW"/>
</dbReference>
<dbReference type="SUPFAM" id="SSF50630">
    <property type="entry name" value="Acid proteases"/>
    <property type="match status" value="1"/>
</dbReference>
<dbReference type="InterPro" id="IPR021109">
    <property type="entry name" value="Peptidase_aspartic_dom_sf"/>
</dbReference>
<evidence type="ECO:0000256" key="2">
    <source>
        <dbReference type="ARBA" id="ARBA00022670"/>
    </source>
</evidence>
<keyword evidence="7" id="KW-1015">Disulfide bond</keyword>
<evidence type="ECO:0000259" key="8">
    <source>
        <dbReference type="PROSITE" id="PS51767"/>
    </source>
</evidence>
<feature type="domain" description="Peptidase A1" evidence="8">
    <location>
        <begin position="296"/>
        <end position="618"/>
    </location>
</feature>
<accession>A0AAN9UAS6</accession>
<dbReference type="PANTHER" id="PTHR47966:SF65">
    <property type="entry name" value="ASPARTIC-TYPE ENDOPEPTIDASE"/>
    <property type="match status" value="1"/>
</dbReference>
<dbReference type="InterPro" id="IPR033876">
    <property type="entry name" value="SAP-like"/>
</dbReference>
<keyword evidence="2" id="KW-0645">Protease</keyword>
<dbReference type="EMBL" id="JAKJXP020000136">
    <property type="protein sequence ID" value="KAK7743386.1"/>
    <property type="molecule type" value="Genomic_DNA"/>
</dbReference>